<sequence length="182" mass="18501">MMPQEEATLEIDPDPQLEREADEAAAQALSGEESPVVSRMGTDVHIQRVAAGAPVKGADGGSGLADRVSSIEESLSELEPLKSLADRTDELKAQLDGSDDGGIAKKVGAAGLWGSVGAALTQAQHAGAEALDMESLLGNLTGDAHADAVLGTVIAGTTAAKITGGKEGLSALKERAKAWFSE</sequence>
<dbReference type="AlphaFoldDB" id="M0ASD2"/>
<feature type="region of interest" description="Disordered" evidence="1">
    <location>
        <begin position="1"/>
        <end position="42"/>
    </location>
</feature>
<evidence type="ECO:0000256" key="1">
    <source>
        <dbReference type="SAM" id="MobiDB-lite"/>
    </source>
</evidence>
<gene>
    <name evidence="2" type="ORF">C482_08551</name>
</gene>
<name>M0ASD2_9EURY</name>
<dbReference type="Proteomes" id="UP000011693">
    <property type="component" value="Unassembled WGS sequence"/>
</dbReference>
<reference evidence="2 3" key="1">
    <citation type="journal article" date="2014" name="PLoS Genet.">
        <title>Phylogenetically driven sequencing of extremely halophilic archaea reveals strategies for static and dynamic osmo-response.</title>
        <authorList>
            <person name="Becker E.A."/>
            <person name="Seitzer P.M."/>
            <person name="Tritt A."/>
            <person name="Larsen D."/>
            <person name="Krusor M."/>
            <person name="Yao A.I."/>
            <person name="Wu D."/>
            <person name="Madern D."/>
            <person name="Eisen J.A."/>
            <person name="Darling A.E."/>
            <person name="Facciotti M.T."/>
        </authorList>
    </citation>
    <scope>NUCLEOTIDE SEQUENCE [LARGE SCALE GENOMIC DNA]</scope>
    <source>
        <strain evidence="2 3">JCM 10990</strain>
    </source>
</reference>
<dbReference type="EMBL" id="AOIN01000046">
    <property type="protein sequence ID" value="ELZ01232.1"/>
    <property type="molecule type" value="Genomic_DNA"/>
</dbReference>
<accession>M0ASD2</accession>
<evidence type="ECO:0000313" key="2">
    <source>
        <dbReference type="EMBL" id="ELZ01232.1"/>
    </source>
</evidence>
<proteinExistence type="predicted"/>
<dbReference type="RefSeq" id="WP_006167101.1">
    <property type="nucleotide sequence ID" value="NZ_AOIN01000046.1"/>
</dbReference>
<keyword evidence="3" id="KW-1185">Reference proteome</keyword>
<organism evidence="2 3">
    <name type="scientific">Natrialba chahannaoensis JCM 10990</name>
    <dbReference type="NCBI Taxonomy" id="1227492"/>
    <lineage>
        <taxon>Archaea</taxon>
        <taxon>Methanobacteriati</taxon>
        <taxon>Methanobacteriota</taxon>
        <taxon>Stenosarchaea group</taxon>
        <taxon>Halobacteria</taxon>
        <taxon>Halobacteriales</taxon>
        <taxon>Natrialbaceae</taxon>
        <taxon>Natrialba</taxon>
    </lineage>
</organism>
<comment type="caution">
    <text evidence="2">The sequence shown here is derived from an EMBL/GenBank/DDBJ whole genome shotgun (WGS) entry which is preliminary data.</text>
</comment>
<protein>
    <submittedName>
        <fullName evidence="2">Uncharacterized protein</fullName>
    </submittedName>
</protein>
<feature type="compositionally biased region" description="Acidic residues" evidence="1">
    <location>
        <begin position="7"/>
        <end position="23"/>
    </location>
</feature>
<dbReference type="PATRIC" id="fig|1227492.4.peg.1677"/>
<evidence type="ECO:0000313" key="3">
    <source>
        <dbReference type="Proteomes" id="UP000011693"/>
    </source>
</evidence>